<name>A0ABU2F6K8_9EURY</name>
<organism evidence="1 2">
    <name type="scientific">Haloarcula saliterrae</name>
    <dbReference type="NCBI Taxonomy" id="2950534"/>
    <lineage>
        <taxon>Archaea</taxon>
        <taxon>Methanobacteriati</taxon>
        <taxon>Methanobacteriota</taxon>
        <taxon>Stenosarchaea group</taxon>
        <taxon>Halobacteria</taxon>
        <taxon>Halobacteriales</taxon>
        <taxon>Haloarculaceae</taxon>
        <taxon>Haloarcula</taxon>
    </lineage>
</organism>
<dbReference type="RefSeq" id="WP_310917474.1">
    <property type="nucleotide sequence ID" value="NZ_JAMQON010000001.1"/>
</dbReference>
<keyword evidence="2" id="KW-1185">Reference proteome</keyword>
<proteinExistence type="predicted"/>
<gene>
    <name evidence="1" type="ORF">NDI56_00645</name>
</gene>
<sequence>MSAGVLGVDFSGASAAGEALWVTEATQTPVGVRIEECYRAADRWGRDRGDAHAGLVDRITAADVRTVGLDFPFSLPQTLLDAQCGGEWSGFLSWVASEGGPADPAAFSDACRHTAEMIAGKRDIRRETDARRGALCPYTNRVRSMTYHGARDVLGRLAERADTAVVPMQDGTGAATSVCEVYPAATFGWLGAYREGYKNTDGARARREANVAAIEDCSVALAGHRETYLANHDALDSLAAAVSAARVDDGARPTPAGTREEGCIHV</sequence>
<protein>
    <submittedName>
        <fullName evidence="1">DUF429 domain-containing protein</fullName>
    </submittedName>
</protein>
<comment type="caution">
    <text evidence="1">The sequence shown here is derived from an EMBL/GenBank/DDBJ whole genome shotgun (WGS) entry which is preliminary data.</text>
</comment>
<dbReference type="Proteomes" id="UP001259659">
    <property type="component" value="Unassembled WGS sequence"/>
</dbReference>
<reference evidence="1 2" key="1">
    <citation type="submission" date="2022-06" db="EMBL/GenBank/DDBJ databases">
        <title>Haloarcula sp. a new haloarchaeum isolate from saline soil.</title>
        <authorList>
            <person name="Strakova D."/>
            <person name="Galisteo C."/>
            <person name="Sanchez-Porro C."/>
            <person name="Ventosa A."/>
        </authorList>
    </citation>
    <scope>NUCLEOTIDE SEQUENCE [LARGE SCALE GENOMIC DNA]</scope>
    <source>
        <strain evidence="1 2">S1CR25-12</strain>
    </source>
</reference>
<evidence type="ECO:0000313" key="2">
    <source>
        <dbReference type="Proteomes" id="UP001259659"/>
    </source>
</evidence>
<dbReference type="Pfam" id="PF04250">
    <property type="entry name" value="DUF429"/>
    <property type="match status" value="1"/>
</dbReference>
<accession>A0ABU2F6K8</accession>
<dbReference type="InterPro" id="IPR007362">
    <property type="entry name" value="DUF429"/>
</dbReference>
<evidence type="ECO:0000313" key="1">
    <source>
        <dbReference type="EMBL" id="MDS0257910.1"/>
    </source>
</evidence>
<dbReference type="EMBL" id="JAMQON010000001">
    <property type="protein sequence ID" value="MDS0257910.1"/>
    <property type="molecule type" value="Genomic_DNA"/>
</dbReference>